<dbReference type="InterPro" id="IPR002569">
    <property type="entry name" value="Met_Sox_Rdtase_MsrA_dom"/>
</dbReference>
<dbReference type="SUPFAM" id="SSF55068">
    <property type="entry name" value="Peptide methionine sulfoxide reductase"/>
    <property type="match status" value="1"/>
</dbReference>
<evidence type="ECO:0000256" key="1">
    <source>
        <dbReference type="ARBA" id="ARBA00012502"/>
    </source>
</evidence>
<dbReference type="Proteomes" id="UP000251402">
    <property type="component" value="Chromosome"/>
</dbReference>
<proteinExistence type="predicted"/>
<dbReference type="GO" id="GO:0008113">
    <property type="term" value="F:peptide-methionine (S)-S-oxide reductase activity"/>
    <property type="evidence" value="ECO:0007669"/>
    <property type="project" value="UniProtKB-EC"/>
</dbReference>
<reference evidence="6" key="1">
    <citation type="submission" date="2019-08" db="EMBL/GenBank/DDBJ databases">
        <title>Comparative genome analysis confer to the adaptation heavy metal polluted environment.</title>
        <authorList>
            <person name="Li Y."/>
        </authorList>
    </citation>
    <scope>NUCLEOTIDE SEQUENCE [LARGE SCALE GENOMIC DNA]</scope>
    <source>
        <strain evidence="6">P1</strain>
    </source>
</reference>
<evidence type="ECO:0000259" key="5">
    <source>
        <dbReference type="Pfam" id="PF01625"/>
    </source>
</evidence>
<protein>
    <recommendedName>
        <fullName evidence="1">peptide-methionine (S)-S-oxide reductase</fullName>
        <ecNumber evidence="1">1.8.4.11</ecNumber>
    </recommendedName>
</protein>
<evidence type="ECO:0000256" key="3">
    <source>
        <dbReference type="ARBA" id="ARBA00047806"/>
    </source>
</evidence>
<evidence type="ECO:0000256" key="4">
    <source>
        <dbReference type="ARBA" id="ARBA00048782"/>
    </source>
</evidence>
<dbReference type="OrthoDB" id="4174719at2"/>
<dbReference type="PANTHER" id="PTHR43774">
    <property type="entry name" value="PEPTIDE METHIONINE SULFOXIDE REDUCTASE"/>
    <property type="match status" value="1"/>
</dbReference>
<name>A0A5C1HY75_9SPHI</name>
<evidence type="ECO:0000313" key="7">
    <source>
        <dbReference type="Proteomes" id="UP000251402"/>
    </source>
</evidence>
<dbReference type="RefSeq" id="WP_112565905.1">
    <property type="nucleotide sequence ID" value="NZ_CP043450.1"/>
</dbReference>
<gene>
    <name evidence="6" type="ORF">DEO27_012000</name>
</gene>
<keyword evidence="7" id="KW-1185">Reference proteome</keyword>
<evidence type="ECO:0000313" key="6">
    <source>
        <dbReference type="EMBL" id="QEM10714.1"/>
    </source>
</evidence>
<dbReference type="Pfam" id="PF01625">
    <property type="entry name" value="PMSR"/>
    <property type="match status" value="1"/>
</dbReference>
<dbReference type="EC" id="1.8.4.11" evidence="1"/>
<feature type="domain" description="Peptide methionine sulphoxide reductase MsrA" evidence="5">
    <location>
        <begin position="4"/>
        <end position="139"/>
    </location>
</feature>
<dbReference type="PANTHER" id="PTHR43774:SF1">
    <property type="entry name" value="PEPTIDE METHIONINE SULFOXIDE REDUCTASE MSRA 2"/>
    <property type="match status" value="1"/>
</dbReference>
<dbReference type="KEGG" id="mrub:DEO27_012000"/>
<dbReference type="EMBL" id="CP043450">
    <property type="protein sequence ID" value="QEM10714.1"/>
    <property type="molecule type" value="Genomic_DNA"/>
</dbReference>
<comment type="catalytic activity">
    <reaction evidence="4">
        <text>[thioredoxin]-disulfide + L-methionine + H2O = L-methionine (S)-S-oxide + [thioredoxin]-dithiol</text>
        <dbReference type="Rhea" id="RHEA:19993"/>
        <dbReference type="Rhea" id="RHEA-COMP:10698"/>
        <dbReference type="Rhea" id="RHEA-COMP:10700"/>
        <dbReference type="ChEBI" id="CHEBI:15377"/>
        <dbReference type="ChEBI" id="CHEBI:29950"/>
        <dbReference type="ChEBI" id="CHEBI:50058"/>
        <dbReference type="ChEBI" id="CHEBI:57844"/>
        <dbReference type="ChEBI" id="CHEBI:58772"/>
        <dbReference type="EC" id="1.8.4.11"/>
    </reaction>
</comment>
<accession>A0A5C1HY75</accession>
<comment type="catalytic activity">
    <reaction evidence="3">
        <text>L-methionyl-[protein] + [thioredoxin]-disulfide + H2O = L-methionyl-(S)-S-oxide-[protein] + [thioredoxin]-dithiol</text>
        <dbReference type="Rhea" id="RHEA:14217"/>
        <dbReference type="Rhea" id="RHEA-COMP:10698"/>
        <dbReference type="Rhea" id="RHEA-COMP:10700"/>
        <dbReference type="Rhea" id="RHEA-COMP:12313"/>
        <dbReference type="Rhea" id="RHEA-COMP:12315"/>
        <dbReference type="ChEBI" id="CHEBI:15377"/>
        <dbReference type="ChEBI" id="CHEBI:16044"/>
        <dbReference type="ChEBI" id="CHEBI:29950"/>
        <dbReference type="ChEBI" id="CHEBI:44120"/>
        <dbReference type="ChEBI" id="CHEBI:50058"/>
        <dbReference type="EC" id="1.8.4.11"/>
    </reaction>
</comment>
<dbReference type="AlphaFoldDB" id="A0A5C1HY75"/>
<dbReference type="InterPro" id="IPR036509">
    <property type="entry name" value="Met_Sox_Rdtase_MsrA_sf"/>
</dbReference>
<evidence type="ECO:0000256" key="2">
    <source>
        <dbReference type="ARBA" id="ARBA00023002"/>
    </source>
</evidence>
<keyword evidence="2" id="KW-0560">Oxidoreductase</keyword>
<organism evidence="6 7">
    <name type="scientific">Mucilaginibacter rubeus</name>
    <dbReference type="NCBI Taxonomy" id="2027860"/>
    <lineage>
        <taxon>Bacteria</taxon>
        <taxon>Pseudomonadati</taxon>
        <taxon>Bacteroidota</taxon>
        <taxon>Sphingobacteriia</taxon>
        <taxon>Sphingobacteriales</taxon>
        <taxon>Sphingobacteriaceae</taxon>
        <taxon>Mucilaginibacter</taxon>
    </lineage>
</organism>
<dbReference type="Gene3D" id="3.30.1060.10">
    <property type="entry name" value="Peptide methionine sulphoxide reductase MsrA"/>
    <property type="match status" value="1"/>
</dbReference>
<sequence>MQKIGFGGSCHWCTEAIFRSLKGVSSVDQGWIASDAENTTPSEAVIVHFDQQQISLETLVAIHLHTHSCTAEHTMRGKYRSAVYTFNDAQLNAATAAIKALQTEFEQPVITKALPFQTFKLNSENYLDYYYKDPSKPFCQNIVNPKLKALLIRFKNQVDPDKQNYIQNF</sequence>